<dbReference type="EMBL" id="CAJQZC010000022">
    <property type="protein sequence ID" value="CAG4928231.1"/>
    <property type="molecule type" value="Genomic_DNA"/>
</dbReference>
<evidence type="ECO:0000313" key="3">
    <source>
        <dbReference type="Proteomes" id="UP000789704"/>
    </source>
</evidence>
<protein>
    <submittedName>
        <fullName evidence="2">Uncharacterized protein</fullName>
    </submittedName>
</protein>
<dbReference type="Proteomes" id="UP000789704">
    <property type="component" value="Unassembled WGS sequence"/>
</dbReference>
<organism evidence="2 3">
    <name type="scientific">Paraburkholderia saeva</name>
    <dbReference type="NCBI Taxonomy" id="2777537"/>
    <lineage>
        <taxon>Bacteria</taxon>
        <taxon>Pseudomonadati</taxon>
        <taxon>Pseudomonadota</taxon>
        <taxon>Betaproteobacteria</taxon>
        <taxon>Burkholderiales</taxon>
        <taxon>Burkholderiaceae</taxon>
        <taxon>Paraburkholderia</taxon>
    </lineage>
</organism>
<accession>A0A9N8X4U2</accession>
<evidence type="ECO:0000256" key="1">
    <source>
        <dbReference type="SAM" id="Phobius"/>
    </source>
</evidence>
<reference evidence="2" key="1">
    <citation type="submission" date="2021-04" db="EMBL/GenBank/DDBJ databases">
        <authorList>
            <person name="Vanwijnsberghe S."/>
        </authorList>
    </citation>
    <scope>NUCLEOTIDE SEQUENCE</scope>
    <source>
        <strain evidence="2">LMG 31841</strain>
    </source>
</reference>
<keyword evidence="3" id="KW-1185">Reference proteome</keyword>
<dbReference type="AlphaFoldDB" id="A0A9N8X4U2"/>
<evidence type="ECO:0000313" key="2">
    <source>
        <dbReference type="EMBL" id="CAG4928231.1"/>
    </source>
</evidence>
<keyword evidence="1" id="KW-1133">Transmembrane helix</keyword>
<proteinExistence type="predicted"/>
<sequence>MDGAVIVNIGSMVLAAAATYGAIRADLRNMKERITLLETIVLKPLTKGA</sequence>
<comment type="caution">
    <text evidence="2">The sequence shown here is derived from an EMBL/GenBank/DDBJ whole genome shotgun (WGS) entry which is preliminary data.</text>
</comment>
<keyword evidence="1" id="KW-0812">Transmembrane</keyword>
<gene>
    <name evidence="2" type="ORF">LMG31841_05791</name>
</gene>
<name>A0A9N8X4U2_9BURK</name>
<keyword evidence="1" id="KW-0472">Membrane</keyword>
<feature type="transmembrane region" description="Helical" evidence="1">
    <location>
        <begin position="6"/>
        <end position="23"/>
    </location>
</feature>